<sequence length="150" mass="15783">ASPSGAAAAAERSSIGCPEASQPCTFSGIIGPAWLGPRRAAPRGPDVSSPQLCGRRALCARKRPPPAPWETPMRPIVDEQHTGATVTQKNGARSSPGHPPRLPRRRTLMALAGRTTCRGSPPRLADPPVASCLEGRRPVPLTTSFERVPS</sequence>
<gene>
    <name evidence="2" type="ORF">IscW_ISCW014668</name>
</gene>
<feature type="compositionally biased region" description="Polar residues" evidence="1">
    <location>
        <begin position="82"/>
        <end position="93"/>
    </location>
</feature>
<evidence type="ECO:0000313" key="4">
    <source>
        <dbReference type="Proteomes" id="UP000001555"/>
    </source>
</evidence>
<dbReference type="VEuPathDB" id="VectorBase:ISCW014668"/>
<dbReference type="PaxDb" id="6945-B7QKX1"/>
<reference evidence="2 4" key="1">
    <citation type="submission" date="2008-03" db="EMBL/GenBank/DDBJ databases">
        <title>Annotation of Ixodes scapularis.</title>
        <authorList>
            <consortium name="Ixodes scapularis Genome Project Consortium"/>
            <person name="Caler E."/>
            <person name="Hannick L.I."/>
            <person name="Bidwell S."/>
            <person name="Joardar V."/>
            <person name="Thiagarajan M."/>
            <person name="Amedeo P."/>
            <person name="Galinsky K.J."/>
            <person name="Schobel S."/>
            <person name="Inman J."/>
            <person name="Hostetler J."/>
            <person name="Miller J."/>
            <person name="Hammond M."/>
            <person name="Megy K."/>
            <person name="Lawson D."/>
            <person name="Kodira C."/>
            <person name="Sutton G."/>
            <person name="Meyer J."/>
            <person name="Hill C.A."/>
            <person name="Birren B."/>
            <person name="Nene V."/>
            <person name="Collins F."/>
            <person name="Alarcon-Chaidez F."/>
            <person name="Wikel S."/>
            <person name="Strausberg R."/>
        </authorList>
    </citation>
    <scope>NUCLEOTIDE SEQUENCE [LARGE SCALE GENOMIC DNA]</scope>
    <source>
        <strain evidence="4">Wikel</strain>
        <strain evidence="2">Wikel colony</strain>
    </source>
</reference>
<dbReference type="EnsemblMetazoa" id="ISCW014668-RA">
    <property type="protein sequence ID" value="ISCW014668-PA"/>
    <property type="gene ID" value="ISCW014668"/>
</dbReference>
<protein>
    <submittedName>
        <fullName evidence="2 3">Uncharacterized protein</fullName>
    </submittedName>
</protein>
<dbReference type="InParanoid" id="B7QKX1"/>
<proteinExistence type="predicted"/>
<feature type="non-terminal residue" evidence="2">
    <location>
        <position position="150"/>
    </location>
</feature>
<evidence type="ECO:0000313" key="2">
    <source>
        <dbReference type="EMBL" id="EEC19493.1"/>
    </source>
</evidence>
<evidence type="ECO:0000313" key="3">
    <source>
        <dbReference type="EnsemblMetazoa" id="ISCW014668-PA"/>
    </source>
</evidence>
<feature type="non-terminal residue" evidence="2">
    <location>
        <position position="1"/>
    </location>
</feature>
<dbReference type="EMBL" id="ABJB010175988">
    <property type="status" value="NOT_ANNOTATED_CDS"/>
    <property type="molecule type" value="Genomic_DNA"/>
</dbReference>
<reference evidence="3" key="2">
    <citation type="submission" date="2020-05" db="UniProtKB">
        <authorList>
            <consortium name="EnsemblMetazoa"/>
        </authorList>
    </citation>
    <scope>IDENTIFICATION</scope>
    <source>
        <strain evidence="3">wikel</strain>
    </source>
</reference>
<evidence type="ECO:0000256" key="1">
    <source>
        <dbReference type="SAM" id="MobiDB-lite"/>
    </source>
</evidence>
<name>B7QKX1_IXOSC</name>
<dbReference type="EMBL" id="ABJB010509302">
    <property type="status" value="NOT_ANNOTATED_CDS"/>
    <property type="molecule type" value="Genomic_DNA"/>
</dbReference>
<accession>B7QKX1</accession>
<dbReference type="Proteomes" id="UP000001555">
    <property type="component" value="Unassembled WGS sequence"/>
</dbReference>
<dbReference type="EMBL" id="DS962443">
    <property type="protein sequence ID" value="EEC19493.1"/>
    <property type="molecule type" value="Genomic_DNA"/>
</dbReference>
<dbReference type="VEuPathDB" id="VectorBase:ISCI014668"/>
<dbReference type="HOGENOM" id="CLU_1745127_0_0_1"/>
<feature type="compositionally biased region" description="Polar residues" evidence="1">
    <location>
        <begin position="141"/>
        <end position="150"/>
    </location>
</feature>
<dbReference type="AlphaFoldDB" id="B7QKX1"/>
<feature type="region of interest" description="Disordered" evidence="1">
    <location>
        <begin position="1"/>
        <end position="21"/>
    </location>
</feature>
<feature type="compositionally biased region" description="Low complexity" evidence="1">
    <location>
        <begin position="1"/>
        <end position="14"/>
    </location>
</feature>
<organism>
    <name type="scientific">Ixodes scapularis</name>
    <name type="common">Black-legged tick</name>
    <name type="synonym">Deer tick</name>
    <dbReference type="NCBI Taxonomy" id="6945"/>
    <lineage>
        <taxon>Eukaryota</taxon>
        <taxon>Metazoa</taxon>
        <taxon>Ecdysozoa</taxon>
        <taxon>Arthropoda</taxon>
        <taxon>Chelicerata</taxon>
        <taxon>Arachnida</taxon>
        <taxon>Acari</taxon>
        <taxon>Parasitiformes</taxon>
        <taxon>Ixodida</taxon>
        <taxon>Ixodoidea</taxon>
        <taxon>Ixodidae</taxon>
        <taxon>Ixodinae</taxon>
        <taxon>Ixodes</taxon>
    </lineage>
</organism>
<keyword evidence="4" id="KW-1185">Reference proteome</keyword>
<feature type="region of interest" description="Disordered" evidence="1">
    <location>
        <begin position="56"/>
        <end position="150"/>
    </location>
</feature>